<dbReference type="EMBL" id="JAHQIW010000857">
    <property type="protein sequence ID" value="KAJ1350410.1"/>
    <property type="molecule type" value="Genomic_DNA"/>
</dbReference>
<evidence type="ECO:0000313" key="2">
    <source>
        <dbReference type="Proteomes" id="UP001196413"/>
    </source>
</evidence>
<organism evidence="1 2">
    <name type="scientific">Parelaphostrongylus tenuis</name>
    <name type="common">Meningeal worm</name>
    <dbReference type="NCBI Taxonomy" id="148309"/>
    <lineage>
        <taxon>Eukaryota</taxon>
        <taxon>Metazoa</taxon>
        <taxon>Ecdysozoa</taxon>
        <taxon>Nematoda</taxon>
        <taxon>Chromadorea</taxon>
        <taxon>Rhabditida</taxon>
        <taxon>Rhabditina</taxon>
        <taxon>Rhabditomorpha</taxon>
        <taxon>Strongyloidea</taxon>
        <taxon>Metastrongylidae</taxon>
        <taxon>Parelaphostrongylus</taxon>
    </lineage>
</organism>
<protein>
    <submittedName>
        <fullName evidence="1">Uncharacterized protein</fullName>
    </submittedName>
</protein>
<sequence>MADTLKSPSSFLVAASSDSVANTFVSSASVAESYACDYNGVDGETEAEVGDLEI</sequence>
<reference evidence="1" key="1">
    <citation type="submission" date="2021-06" db="EMBL/GenBank/DDBJ databases">
        <title>Parelaphostrongylus tenuis whole genome reference sequence.</title>
        <authorList>
            <person name="Garwood T.J."/>
            <person name="Larsen P.A."/>
            <person name="Fountain-Jones N.M."/>
            <person name="Garbe J.R."/>
            <person name="Macchietto M.G."/>
            <person name="Kania S.A."/>
            <person name="Gerhold R.W."/>
            <person name="Richards J.E."/>
            <person name="Wolf T.M."/>
        </authorList>
    </citation>
    <scope>NUCLEOTIDE SEQUENCE</scope>
    <source>
        <strain evidence="1">MNPRO001-30</strain>
        <tissue evidence="1">Meninges</tissue>
    </source>
</reference>
<evidence type="ECO:0000313" key="1">
    <source>
        <dbReference type="EMBL" id="KAJ1350410.1"/>
    </source>
</evidence>
<accession>A0AAD5QJ64</accession>
<proteinExistence type="predicted"/>
<name>A0AAD5QJ64_PARTN</name>
<dbReference type="Proteomes" id="UP001196413">
    <property type="component" value="Unassembled WGS sequence"/>
</dbReference>
<comment type="caution">
    <text evidence="1">The sequence shown here is derived from an EMBL/GenBank/DDBJ whole genome shotgun (WGS) entry which is preliminary data.</text>
</comment>
<keyword evidence="2" id="KW-1185">Reference proteome</keyword>
<dbReference type="AlphaFoldDB" id="A0AAD5QJ64"/>
<gene>
    <name evidence="1" type="ORF">KIN20_006196</name>
</gene>